<proteinExistence type="predicted"/>
<dbReference type="AlphaFoldDB" id="M1RVF5"/>
<dbReference type="EMBL" id="KC196858">
    <property type="protein sequence ID" value="AGG16191.1"/>
    <property type="molecule type" value="Genomic_DNA"/>
</dbReference>
<name>M1RVF5_UNCXX</name>
<organism evidence="3">
    <name type="scientific">bacterium ML-1</name>
    <dbReference type="NCBI Taxonomy" id="1297055"/>
    <lineage>
        <taxon>Bacteria</taxon>
    </lineage>
</organism>
<feature type="coiled-coil region" evidence="1">
    <location>
        <begin position="84"/>
        <end position="219"/>
    </location>
</feature>
<evidence type="ECO:0000313" key="3">
    <source>
        <dbReference type="EMBL" id="AGG16191.1"/>
    </source>
</evidence>
<protein>
    <submittedName>
        <fullName evidence="3">Magnetosome protein Mad25</fullName>
    </submittedName>
</protein>
<evidence type="ECO:0000256" key="1">
    <source>
        <dbReference type="SAM" id="Coils"/>
    </source>
</evidence>
<sequence length="240" mass="27015">MPHTDSKSPAGARPEMDAPDGREFTGAGLSAERIAAGLDRLPWSREIQALKEGGATLDFEKIISEMAGIIQSMEAKLTDVLTINAHLESDLDHSKERIAVLKTQRDACRDALARKEEEAPSVREMQIVVEQLVEERNQAEQRIRELRHRNKLLEAELADHLEKVRELDEERTCRLNEFEQHQADSKAAQDRAGRAELRIAELEGQVGDNRQRIKDLESDLALILDDKLRIGKASRTPSSN</sequence>
<evidence type="ECO:0000256" key="2">
    <source>
        <dbReference type="SAM" id="MobiDB-lite"/>
    </source>
</evidence>
<feature type="compositionally biased region" description="Basic and acidic residues" evidence="2">
    <location>
        <begin position="14"/>
        <end position="23"/>
    </location>
</feature>
<feature type="region of interest" description="Disordered" evidence="2">
    <location>
        <begin position="1"/>
        <end position="27"/>
    </location>
</feature>
<accession>M1RVF5</accession>
<keyword evidence="1" id="KW-0175">Coiled coil</keyword>
<reference evidence="3" key="1">
    <citation type="submission" date="2012-11" db="EMBL/GenBank/DDBJ databases">
        <title>Comparative genomics of magnetotactic Deltaproteobacteria.</title>
        <authorList>
            <person name="Lefevre C.T."/>
        </authorList>
    </citation>
    <scope>NUCLEOTIDE SEQUENCE</scope>
    <source>
        <strain evidence="3">ML-1</strain>
    </source>
</reference>